<dbReference type="InterPro" id="IPR046756">
    <property type="entry name" value="VAS1/VOA1_TM"/>
</dbReference>
<keyword evidence="9" id="KW-0961">Cell wall biogenesis/degradation</keyword>
<keyword evidence="7 10" id="KW-1133">Transmembrane helix</keyword>
<dbReference type="Proteomes" id="UP001309876">
    <property type="component" value="Unassembled WGS sequence"/>
</dbReference>
<evidence type="ECO:0000256" key="9">
    <source>
        <dbReference type="ARBA" id="ARBA00023316"/>
    </source>
</evidence>
<feature type="domain" description="V-type proton ATPase subunit S1/VOA1 transmembrane" evidence="11">
    <location>
        <begin position="152"/>
        <end position="191"/>
    </location>
</feature>
<evidence type="ECO:0000256" key="7">
    <source>
        <dbReference type="ARBA" id="ARBA00022989"/>
    </source>
</evidence>
<dbReference type="PANTHER" id="PTHR28285:SF1">
    <property type="entry name" value="PROTEIN BIG1"/>
    <property type="match status" value="1"/>
</dbReference>
<evidence type="ECO:0000256" key="2">
    <source>
        <dbReference type="ARBA" id="ARBA00008203"/>
    </source>
</evidence>
<organism evidence="12 13">
    <name type="scientific">Lithohypha guttulata</name>
    <dbReference type="NCBI Taxonomy" id="1690604"/>
    <lineage>
        <taxon>Eukaryota</taxon>
        <taxon>Fungi</taxon>
        <taxon>Dikarya</taxon>
        <taxon>Ascomycota</taxon>
        <taxon>Pezizomycotina</taxon>
        <taxon>Eurotiomycetes</taxon>
        <taxon>Chaetothyriomycetidae</taxon>
        <taxon>Chaetothyriales</taxon>
        <taxon>Trichomeriaceae</taxon>
        <taxon>Lithohypha</taxon>
    </lineage>
</organism>
<accession>A0AAN7SVG0</accession>
<keyword evidence="6" id="KW-0256">Endoplasmic reticulum</keyword>
<dbReference type="GO" id="GO:0071555">
    <property type="term" value="P:cell wall organization"/>
    <property type="evidence" value="ECO:0007669"/>
    <property type="project" value="UniProtKB-KW"/>
</dbReference>
<comment type="caution">
    <text evidence="12">The sequence shown here is derived from an EMBL/GenBank/DDBJ whole genome shotgun (WGS) entry which is preliminary data.</text>
</comment>
<name>A0AAN7SVG0_9EURO</name>
<evidence type="ECO:0000313" key="12">
    <source>
        <dbReference type="EMBL" id="KAK5082692.1"/>
    </source>
</evidence>
<dbReference type="AlphaFoldDB" id="A0AAN7SVG0"/>
<evidence type="ECO:0000256" key="6">
    <source>
        <dbReference type="ARBA" id="ARBA00022824"/>
    </source>
</evidence>
<evidence type="ECO:0000259" key="11">
    <source>
        <dbReference type="Pfam" id="PF20520"/>
    </source>
</evidence>
<feature type="transmembrane region" description="Helical" evidence="10">
    <location>
        <begin position="157"/>
        <end position="176"/>
    </location>
</feature>
<dbReference type="EMBL" id="JAVRRJ010000007">
    <property type="protein sequence ID" value="KAK5082692.1"/>
    <property type="molecule type" value="Genomic_DNA"/>
</dbReference>
<comment type="similarity">
    <text evidence="2">Belongs to the BIG1 family.</text>
</comment>
<keyword evidence="8 10" id="KW-0472">Membrane</keyword>
<evidence type="ECO:0000313" key="13">
    <source>
        <dbReference type="Proteomes" id="UP001309876"/>
    </source>
</evidence>
<dbReference type="Pfam" id="PF20520">
    <property type="entry name" value="Ac45-VOA1_TM"/>
    <property type="match status" value="1"/>
</dbReference>
<dbReference type="GO" id="GO:0005789">
    <property type="term" value="C:endoplasmic reticulum membrane"/>
    <property type="evidence" value="ECO:0007669"/>
    <property type="project" value="UniProtKB-SubCell"/>
</dbReference>
<evidence type="ECO:0000256" key="1">
    <source>
        <dbReference type="ARBA" id="ARBA00004115"/>
    </source>
</evidence>
<evidence type="ECO:0000256" key="3">
    <source>
        <dbReference type="ARBA" id="ARBA00022089"/>
    </source>
</evidence>
<proteinExistence type="inferred from homology"/>
<keyword evidence="5" id="KW-0732">Signal</keyword>
<evidence type="ECO:0000256" key="10">
    <source>
        <dbReference type="SAM" id="Phobius"/>
    </source>
</evidence>
<dbReference type="PANTHER" id="PTHR28285">
    <property type="entry name" value="PROTEIN BIG1"/>
    <property type="match status" value="1"/>
</dbReference>
<keyword evidence="13" id="KW-1185">Reference proteome</keyword>
<reference evidence="12 13" key="1">
    <citation type="submission" date="2023-08" db="EMBL/GenBank/DDBJ databases">
        <title>Black Yeasts Isolated from many extreme environments.</title>
        <authorList>
            <person name="Coleine C."/>
            <person name="Stajich J.E."/>
            <person name="Selbmann L."/>
        </authorList>
    </citation>
    <scope>NUCLEOTIDE SEQUENCE [LARGE SCALE GENOMIC DNA]</scope>
    <source>
        <strain evidence="12 13">CCFEE 5910</strain>
    </source>
</reference>
<dbReference type="GO" id="GO:0009272">
    <property type="term" value="P:fungal-type cell wall biogenesis"/>
    <property type="evidence" value="ECO:0007669"/>
    <property type="project" value="TreeGrafter"/>
</dbReference>
<protein>
    <recommendedName>
        <fullName evidence="3">Protein BIG1</fullName>
    </recommendedName>
</protein>
<comment type="subcellular location">
    <subcellularLocation>
        <location evidence="1">Endoplasmic reticulum membrane</location>
        <topology evidence="1">Single-pass type I membrane protein</topology>
    </subcellularLocation>
</comment>
<evidence type="ECO:0000256" key="5">
    <source>
        <dbReference type="ARBA" id="ARBA00022729"/>
    </source>
</evidence>
<gene>
    <name evidence="12" type="ORF">LTR05_006572</name>
</gene>
<dbReference type="GO" id="GO:0006078">
    <property type="term" value="P:(1-&gt;6)-beta-D-glucan biosynthetic process"/>
    <property type="evidence" value="ECO:0007669"/>
    <property type="project" value="TreeGrafter"/>
</dbReference>
<dbReference type="InterPro" id="IPR037654">
    <property type="entry name" value="Big1"/>
</dbReference>
<keyword evidence="4 10" id="KW-0812">Transmembrane</keyword>
<evidence type="ECO:0000256" key="8">
    <source>
        <dbReference type="ARBA" id="ARBA00023136"/>
    </source>
</evidence>
<sequence>MVRDVVGNINVNHVTNFLSRTCNKRVERLPFDSIPELSQSKLQSAVFTLELPSIDSSLSTEGKKAILEQHDNFISSLVENYFTSIDYTLIYLTQSMYSAKTAESSSEAHEYNAEIPFMHSGELVRRNLAGRKNGSANGNQTIVDGPLFDKYQFFTPGIFMGLFVGLILLAILYVGISALSSLQVTYGAFDKEQGQLAAKKQQ</sequence>
<evidence type="ECO:0000256" key="4">
    <source>
        <dbReference type="ARBA" id="ARBA00022692"/>
    </source>
</evidence>